<accession>A0A392NI88</accession>
<dbReference type="Proteomes" id="UP000265520">
    <property type="component" value="Unassembled WGS sequence"/>
</dbReference>
<feature type="non-terminal residue" evidence="1">
    <location>
        <position position="1"/>
    </location>
</feature>
<evidence type="ECO:0000313" key="1">
    <source>
        <dbReference type="EMBL" id="MCH98815.1"/>
    </source>
</evidence>
<reference evidence="1 2" key="1">
    <citation type="journal article" date="2018" name="Front. Plant Sci.">
        <title>Red Clover (Trifolium pratense) and Zigzag Clover (T. medium) - A Picture of Genomic Similarities and Differences.</title>
        <authorList>
            <person name="Dluhosova J."/>
            <person name="Istvanek J."/>
            <person name="Nedelnik J."/>
            <person name="Repkova J."/>
        </authorList>
    </citation>
    <scope>NUCLEOTIDE SEQUENCE [LARGE SCALE GENOMIC DNA]</scope>
    <source>
        <strain evidence="2">cv. 10/8</strain>
        <tissue evidence="1">Leaf</tissue>
    </source>
</reference>
<proteinExistence type="predicted"/>
<dbReference type="AlphaFoldDB" id="A0A392NI88"/>
<keyword evidence="2" id="KW-1185">Reference proteome</keyword>
<evidence type="ECO:0000313" key="2">
    <source>
        <dbReference type="Proteomes" id="UP000265520"/>
    </source>
</evidence>
<organism evidence="1 2">
    <name type="scientific">Trifolium medium</name>
    <dbReference type="NCBI Taxonomy" id="97028"/>
    <lineage>
        <taxon>Eukaryota</taxon>
        <taxon>Viridiplantae</taxon>
        <taxon>Streptophyta</taxon>
        <taxon>Embryophyta</taxon>
        <taxon>Tracheophyta</taxon>
        <taxon>Spermatophyta</taxon>
        <taxon>Magnoliopsida</taxon>
        <taxon>eudicotyledons</taxon>
        <taxon>Gunneridae</taxon>
        <taxon>Pentapetalae</taxon>
        <taxon>rosids</taxon>
        <taxon>fabids</taxon>
        <taxon>Fabales</taxon>
        <taxon>Fabaceae</taxon>
        <taxon>Papilionoideae</taxon>
        <taxon>50 kb inversion clade</taxon>
        <taxon>NPAAA clade</taxon>
        <taxon>Hologalegina</taxon>
        <taxon>IRL clade</taxon>
        <taxon>Trifolieae</taxon>
        <taxon>Trifolium</taxon>
    </lineage>
</organism>
<sequence>ETHFFKGFCLRFTKVRITSSMDLARVSQR</sequence>
<comment type="caution">
    <text evidence="1">The sequence shown here is derived from an EMBL/GenBank/DDBJ whole genome shotgun (WGS) entry which is preliminary data.</text>
</comment>
<name>A0A392NI88_9FABA</name>
<dbReference type="EMBL" id="LXQA010038590">
    <property type="protein sequence ID" value="MCH98815.1"/>
    <property type="molecule type" value="Genomic_DNA"/>
</dbReference>
<protein>
    <submittedName>
        <fullName evidence="1">Uncharacterized protein</fullName>
    </submittedName>
</protein>